<dbReference type="RefSeq" id="WP_091007113.1">
    <property type="nucleotide sequence ID" value="NZ_CP041743.1"/>
</dbReference>
<evidence type="ECO:0000313" key="4">
    <source>
        <dbReference type="Proteomes" id="UP000199548"/>
    </source>
</evidence>
<keyword evidence="2" id="KW-0732">Signal</keyword>
<keyword evidence="4" id="KW-1185">Reference proteome</keyword>
<protein>
    <submittedName>
        <fullName evidence="3">Porin</fullName>
    </submittedName>
</protein>
<dbReference type="PANTHER" id="PTHR37944">
    <property type="entry name" value="PORIN B"/>
    <property type="match status" value="1"/>
</dbReference>
<dbReference type="PANTHER" id="PTHR37944:SF1">
    <property type="entry name" value="PORIN B"/>
    <property type="match status" value="1"/>
</dbReference>
<dbReference type="GO" id="GO:0016020">
    <property type="term" value="C:membrane"/>
    <property type="evidence" value="ECO:0007669"/>
    <property type="project" value="InterPro"/>
</dbReference>
<dbReference type="Pfam" id="PF04966">
    <property type="entry name" value="OprB"/>
    <property type="match status" value="1"/>
</dbReference>
<dbReference type="STRING" id="420953.SAMN05192543_101572"/>
<evidence type="ECO:0000256" key="1">
    <source>
        <dbReference type="ARBA" id="ARBA00008769"/>
    </source>
</evidence>
<dbReference type="Gene3D" id="2.40.160.180">
    <property type="entry name" value="Carbohydrate-selective porin OprB"/>
    <property type="match status" value="1"/>
</dbReference>
<feature type="signal peptide" evidence="2">
    <location>
        <begin position="1"/>
        <end position="20"/>
    </location>
</feature>
<evidence type="ECO:0000256" key="2">
    <source>
        <dbReference type="RuleBase" id="RU363072"/>
    </source>
</evidence>
<dbReference type="InterPro" id="IPR052932">
    <property type="entry name" value="OprB_Porin"/>
</dbReference>
<comment type="similarity">
    <text evidence="1 2">Belongs to the OprB family.</text>
</comment>
<name>A0A1I3DY52_9BURK</name>
<dbReference type="InterPro" id="IPR038673">
    <property type="entry name" value="OprB_sf"/>
</dbReference>
<reference evidence="3 4" key="1">
    <citation type="submission" date="2016-10" db="EMBL/GenBank/DDBJ databases">
        <authorList>
            <person name="de Groot N.N."/>
        </authorList>
    </citation>
    <scope>NUCLEOTIDE SEQUENCE [LARGE SCALE GENOMIC DNA]</scope>
    <source>
        <strain evidence="3 4">LMG 23650</strain>
    </source>
</reference>
<feature type="chain" id="PRO_5011331975" evidence="2">
    <location>
        <begin position="21"/>
        <end position="436"/>
    </location>
</feature>
<accession>A0A1I3DY52</accession>
<dbReference type="GO" id="GO:0008643">
    <property type="term" value="P:carbohydrate transport"/>
    <property type="evidence" value="ECO:0007669"/>
    <property type="project" value="InterPro"/>
</dbReference>
<dbReference type="Proteomes" id="UP000199548">
    <property type="component" value="Unassembled WGS sequence"/>
</dbReference>
<dbReference type="InterPro" id="IPR007049">
    <property type="entry name" value="Carb-sel_porin_OprB"/>
</dbReference>
<proteinExistence type="inferred from homology"/>
<sequence>MVPTLALMLFSLANSNDAAAQAAQDCQQYDQFVPRGGVDPIPSPCQTVDPELGGLRKALAANGIGISVSLAGLVTYNLRGDGGTPQQLYSGQKPTYNSTFLPMFTYDLGRLGLNQGSQFTFKPVFNYNSFRGNGQTGFSANQLSVYLPFYDNNVIVQAGFYYAASIFYGTNIGDIAGAAILGPSSTLPFATGIQGWLPTPALDITTYFGDKHFYNHFGVTRSADPVDPLYEWNNNRSGLNPYVRGGRPAFIDEVGYKVNPAPGQNKVWFRAGAIYNTSGFPTVNSIHTQPYLSGSYTNRNYGFYGILDYQLTQPNPGLPFQGWYVNIKADYGSQLVNVFSSDVGLTLYKIGTFASRPFDLLSLSVGRNFISSDFVDFADSAGIGATRGITTASVSYAYLVKRGIYWNNAFLYSSTPTVAPQRKAALSILSSVTLEF</sequence>
<dbReference type="EMBL" id="FOQU01000001">
    <property type="protein sequence ID" value="SFH91371.1"/>
    <property type="molecule type" value="Genomic_DNA"/>
</dbReference>
<organism evidence="3 4">
    <name type="scientific">Paraburkholderia megapolitana</name>
    <dbReference type="NCBI Taxonomy" id="420953"/>
    <lineage>
        <taxon>Bacteria</taxon>
        <taxon>Pseudomonadati</taxon>
        <taxon>Pseudomonadota</taxon>
        <taxon>Betaproteobacteria</taxon>
        <taxon>Burkholderiales</taxon>
        <taxon>Burkholderiaceae</taxon>
        <taxon>Paraburkholderia</taxon>
    </lineage>
</organism>
<dbReference type="AlphaFoldDB" id="A0A1I3DY52"/>
<gene>
    <name evidence="3" type="ORF">SAMN05192543_101572</name>
</gene>
<dbReference type="GO" id="GO:0015288">
    <property type="term" value="F:porin activity"/>
    <property type="evidence" value="ECO:0007669"/>
    <property type="project" value="InterPro"/>
</dbReference>
<evidence type="ECO:0000313" key="3">
    <source>
        <dbReference type="EMBL" id="SFH91371.1"/>
    </source>
</evidence>